<evidence type="ECO:0000259" key="6">
    <source>
        <dbReference type="Pfam" id="PF02782"/>
    </source>
</evidence>
<dbReference type="Proteomes" id="UP000549394">
    <property type="component" value="Unassembled WGS sequence"/>
</dbReference>
<dbReference type="InterPro" id="IPR000577">
    <property type="entry name" value="Carb_kinase_FGGY"/>
</dbReference>
<dbReference type="InterPro" id="IPR006003">
    <property type="entry name" value="FGGY_RbtK-like"/>
</dbReference>
<dbReference type="Gene3D" id="1.20.58.2240">
    <property type="match status" value="1"/>
</dbReference>
<dbReference type="InterPro" id="IPR043129">
    <property type="entry name" value="ATPase_NBD"/>
</dbReference>
<evidence type="ECO:0000256" key="1">
    <source>
        <dbReference type="ARBA" id="ARBA00009156"/>
    </source>
</evidence>
<dbReference type="PIRSF" id="PIRSF000538">
    <property type="entry name" value="GlpK"/>
    <property type="match status" value="1"/>
</dbReference>
<evidence type="ECO:0000313" key="7">
    <source>
        <dbReference type="EMBL" id="CAD5113467.1"/>
    </source>
</evidence>
<proteinExistence type="inferred from homology"/>
<evidence type="ECO:0000259" key="5">
    <source>
        <dbReference type="Pfam" id="PF00370"/>
    </source>
</evidence>
<evidence type="ECO:0000256" key="4">
    <source>
        <dbReference type="ARBA" id="ARBA00074355"/>
    </source>
</evidence>
<dbReference type="EMBL" id="CAJFCJ010000004">
    <property type="protein sequence ID" value="CAD5113467.1"/>
    <property type="molecule type" value="Genomic_DNA"/>
</dbReference>
<protein>
    <recommendedName>
        <fullName evidence="4">FGGY carbohydrate kinase domain-containing protein</fullName>
    </recommendedName>
</protein>
<keyword evidence="8" id="KW-1185">Reference proteome</keyword>
<dbReference type="GO" id="GO:0005737">
    <property type="term" value="C:cytoplasm"/>
    <property type="evidence" value="ECO:0007669"/>
    <property type="project" value="TreeGrafter"/>
</dbReference>
<dbReference type="Gene3D" id="3.30.420.40">
    <property type="match status" value="1"/>
</dbReference>
<accession>A0A7I8VB24</accession>
<dbReference type="PANTHER" id="PTHR43435:SF4">
    <property type="entry name" value="FGGY CARBOHYDRATE KINASE DOMAIN-CONTAINING PROTEIN"/>
    <property type="match status" value="1"/>
</dbReference>
<feature type="domain" description="Carbohydrate kinase FGGY C-terminal" evidence="6">
    <location>
        <begin position="278"/>
        <end position="487"/>
    </location>
</feature>
<dbReference type="PANTHER" id="PTHR43435">
    <property type="entry name" value="RIBULOKINASE"/>
    <property type="match status" value="1"/>
</dbReference>
<evidence type="ECO:0000256" key="2">
    <source>
        <dbReference type="ARBA" id="ARBA00022679"/>
    </source>
</evidence>
<gene>
    <name evidence="7" type="ORF">DGYR_LOCUS2453</name>
</gene>
<sequence>MSVYFVGVDVGTSSVRAALVNDNGKILDQCVEALTIWNPQPGHYEQSSEEVWNCVSRTIQAVTKSVEKESIKGIGFDATCSLVLLGEQDKQLSISTTDDPRCNIMMWMDHRAKDEADFINETRNECLNYVGGKVSLEMQIPKLIWLKRNKPEIWEKTVHFMDLTDFLTYKATGSTTRSLCSLVCKWNYLQTKEFQGWNIDFFKQVGLEDLAEENFERLGTDIKSPGTPSGNGLTNESAENLNLSVGTPVAISLIDAHSGTIGCLSCKNDSDSPLNSKMAIIAGTSACHMILSEEEKFIQGVWGPYRSAILKDWFLNEAGQSAVAKLIDYVVDSHPSKDWIKEEAKSKKKHDTEILHDVLKFMSSRDGIPVYQLAKKLHICPDFHGNRSPLADSNRQGMMVGLSLNSDVEDLAIKYLATIQALAYGTRHIIETIKENDINIRTLHICGGLSKNQLFLQTLADVCQMNIIVPDCQSPVLLGAAILGACASNYFTSLLEGTTRFASEGRSVRPLNNTKGYHDNKYAVFLRLLKDQEDYINLMEN</sequence>
<dbReference type="GO" id="GO:0019321">
    <property type="term" value="P:pentose metabolic process"/>
    <property type="evidence" value="ECO:0007669"/>
    <property type="project" value="TreeGrafter"/>
</dbReference>
<dbReference type="Pfam" id="PF02782">
    <property type="entry name" value="FGGY_C"/>
    <property type="match status" value="1"/>
</dbReference>
<dbReference type="AlphaFoldDB" id="A0A7I8VB24"/>
<dbReference type="Pfam" id="PF00370">
    <property type="entry name" value="FGGY_N"/>
    <property type="match status" value="1"/>
</dbReference>
<dbReference type="InterPro" id="IPR018485">
    <property type="entry name" value="FGGY_C"/>
</dbReference>
<comment type="caution">
    <text evidence="7">The sequence shown here is derived from an EMBL/GenBank/DDBJ whole genome shotgun (WGS) entry which is preliminary data.</text>
</comment>
<dbReference type="NCBIfam" id="TIGR01315">
    <property type="entry name" value="5C_CHO_kinase"/>
    <property type="match status" value="1"/>
</dbReference>
<feature type="domain" description="Carbohydrate kinase FGGY N-terminal" evidence="5">
    <location>
        <begin position="4"/>
        <end position="262"/>
    </location>
</feature>
<reference evidence="7 8" key="1">
    <citation type="submission" date="2020-08" db="EMBL/GenBank/DDBJ databases">
        <authorList>
            <person name="Hejnol A."/>
        </authorList>
    </citation>
    <scope>NUCLEOTIDE SEQUENCE [LARGE SCALE GENOMIC DNA]</scope>
</reference>
<dbReference type="GO" id="GO:0019150">
    <property type="term" value="F:D-ribulokinase activity"/>
    <property type="evidence" value="ECO:0007669"/>
    <property type="project" value="TreeGrafter"/>
</dbReference>
<evidence type="ECO:0000256" key="3">
    <source>
        <dbReference type="ARBA" id="ARBA00022777"/>
    </source>
</evidence>
<comment type="similarity">
    <text evidence="1">Belongs to the FGGY kinase family.</text>
</comment>
<dbReference type="OrthoDB" id="203824at2759"/>
<name>A0A7I8VB24_9ANNE</name>
<keyword evidence="2" id="KW-0808">Transferase</keyword>
<evidence type="ECO:0000313" key="8">
    <source>
        <dbReference type="Proteomes" id="UP000549394"/>
    </source>
</evidence>
<dbReference type="InterPro" id="IPR018484">
    <property type="entry name" value="FGGY_N"/>
</dbReference>
<dbReference type="SUPFAM" id="SSF53067">
    <property type="entry name" value="Actin-like ATPase domain"/>
    <property type="match status" value="2"/>
</dbReference>
<keyword evidence="3" id="KW-0418">Kinase</keyword>
<dbReference type="FunFam" id="3.30.420.40:FF:000101">
    <property type="entry name" value="FGGY carbohydrate kinase domain-containing protein"/>
    <property type="match status" value="1"/>
</dbReference>
<dbReference type="CDD" id="cd07782">
    <property type="entry name" value="ASKHA_NBD_FGGY_D-RBK"/>
    <property type="match status" value="1"/>
</dbReference>
<organism evidence="7 8">
    <name type="scientific">Dimorphilus gyrociliatus</name>
    <dbReference type="NCBI Taxonomy" id="2664684"/>
    <lineage>
        <taxon>Eukaryota</taxon>
        <taxon>Metazoa</taxon>
        <taxon>Spiralia</taxon>
        <taxon>Lophotrochozoa</taxon>
        <taxon>Annelida</taxon>
        <taxon>Polychaeta</taxon>
        <taxon>Polychaeta incertae sedis</taxon>
        <taxon>Dinophilidae</taxon>
        <taxon>Dimorphilus</taxon>
    </lineage>
</organism>